<keyword evidence="8" id="KW-0812">Transmembrane</keyword>
<dbReference type="Pfam" id="PF25198">
    <property type="entry name" value="Spore_GerAC_N"/>
    <property type="match status" value="1"/>
</dbReference>
<feature type="transmembrane region" description="Helical" evidence="8">
    <location>
        <begin position="60"/>
        <end position="77"/>
    </location>
</feature>
<evidence type="ECO:0000259" key="9">
    <source>
        <dbReference type="Pfam" id="PF05504"/>
    </source>
</evidence>
<dbReference type="PANTHER" id="PTHR35789">
    <property type="entry name" value="SPORE GERMINATION PROTEIN B3"/>
    <property type="match status" value="1"/>
</dbReference>
<reference evidence="12" key="1">
    <citation type="submission" date="2019-01" db="EMBL/GenBank/DDBJ databases">
        <title>Genomic analysis of Salicibibacter sp. NKC3-5.</title>
        <authorList>
            <person name="Oh Y.J."/>
        </authorList>
    </citation>
    <scope>NUCLEOTIDE SEQUENCE [LARGE SCALE GENOMIC DNA]</scope>
    <source>
        <strain evidence="12">NKC3-5</strain>
    </source>
</reference>
<keyword evidence="4" id="KW-0732">Signal</keyword>
<keyword evidence="12" id="KW-1185">Reference proteome</keyword>
<name>A0A514LKW8_9BACI</name>
<evidence type="ECO:0000256" key="5">
    <source>
        <dbReference type="ARBA" id="ARBA00023136"/>
    </source>
</evidence>
<dbReference type="Gene3D" id="3.30.300.210">
    <property type="entry name" value="Nutrient germinant receptor protein C, domain 3"/>
    <property type="match status" value="1"/>
</dbReference>
<dbReference type="EMBL" id="CP035485">
    <property type="protein sequence ID" value="QDI92510.1"/>
    <property type="molecule type" value="Genomic_DNA"/>
</dbReference>
<dbReference type="KEGG" id="sale:EPH95_16025"/>
<evidence type="ECO:0000256" key="7">
    <source>
        <dbReference type="ARBA" id="ARBA00023288"/>
    </source>
</evidence>
<comment type="similarity">
    <text evidence="2">Belongs to the GerABKC lipoprotein family.</text>
</comment>
<dbReference type="InterPro" id="IPR008844">
    <property type="entry name" value="Spore_GerAC-like"/>
</dbReference>
<dbReference type="GO" id="GO:0016020">
    <property type="term" value="C:membrane"/>
    <property type="evidence" value="ECO:0007669"/>
    <property type="project" value="UniProtKB-SubCell"/>
</dbReference>
<protein>
    <submittedName>
        <fullName evidence="11">Ger(X)C family spore germination protein</fullName>
    </submittedName>
</protein>
<dbReference type="InterPro" id="IPR046953">
    <property type="entry name" value="Spore_GerAC-like_C"/>
</dbReference>
<evidence type="ECO:0000259" key="10">
    <source>
        <dbReference type="Pfam" id="PF25198"/>
    </source>
</evidence>
<keyword evidence="8" id="KW-1133">Transmembrane helix</keyword>
<keyword evidence="6" id="KW-0564">Palmitate</keyword>
<dbReference type="InterPro" id="IPR038501">
    <property type="entry name" value="Spore_GerAC_C_sf"/>
</dbReference>
<proteinExistence type="inferred from homology"/>
<feature type="transmembrane region" description="Helical" evidence="8">
    <location>
        <begin position="12"/>
        <end position="39"/>
    </location>
</feature>
<comment type="subcellular location">
    <subcellularLocation>
        <location evidence="1">Membrane</location>
        <topology evidence="1">Lipid-anchor</topology>
    </subcellularLocation>
</comment>
<feature type="domain" description="Spore germination GerAC-like C-terminal" evidence="9">
    <location>
        <begin position="258"/>
        <end position="417"/>
    </location>
</feature>
<dbReference type="PANTHER" id="PTHR35789:SF1">
    <property type="entry name" value="SPORE GERMINATION PROTEIN B3"/>
    <property type="match status" value="1"/>
</dbReference>
<evidence type="ECO:0000313" key="11">
    <source>
        <dbReference type="EMBL" id="QDI92510.1"/>
    </source>
</evidence>
<feature type="domain" description="Spore germination protein N-terminal" evidence="10">
    <location>
        <begin position="83"/>
        <end position="248"/>
    </location>
</feature>
<accession>A0A514LKW8</accession>
<dbReference type="InterPro" id="IPR057336">
    <property type="entry name" value="GerAC_N"/>
</dbReference>
<keyword evidence="3" id="KW-0309">Germination</keyword>
<organism evidence="11 12">
    <name type="scientific">Salicibibacter halophilus</name>
    <dbReference type="NCBI Taxonomy" id="2502791"/>
    <lineage>
        <taxon>Bacteria</taxon>
        <taxon>Bacillati</taxon>
        <taxon>Bacillota</taxon>
        <taxon>Bacilli</taxon>
        <taxon>Bacillales</taxon>
        <taxon>Bacillaceae</taxon>
        <taxon>Salicibibacter</taxon>
    </lineage>
</organism>
<gene>
    <name evidence="11" type="ORF">EPH95_16025</name>
</gene>
<evidence type="ECO:0000256" key="4">
    <source>
        <dbReference type="ARBA" id="ARBA00022729"/>
    </source>
</evidence>
<evidence type="ECO:0000256" key="6">
    <source>
        <dbReference type="ARBA" id="ARBA00023139"/>
    </source>
</evidence>
<dbReference type="Proteomes" id="UP000319756">
    <property type="component" value="Chromosome"/>
</dbReference>
<evidence type="ECO:0000256" key="1">
    <source>
        <dbReference type="ARBA" id="ARBA00004635"/>
    </source>
</evidence>
<keyword evidence="5 8" id="KW-0472">Membrane</keyword>
<evidence type="ECO:0000313" key="12">
    <source>
        <dbReference type="Proteomes" id="UP000319756"/>
    </source>
</evidence>
<evidence type="ECO:0000256" key="8">
    <source>
        <dbReference type="SAM" id="Phobius"/>
    </source>
</evidence>
<dbReference type="Pfam" id="PF05504">
    <property type="entry name" value="Spore_GerAC"/>
    <property type="match status" value="1"/>
</dbReference>
<sequence length="420" mass="48152">MLFPPSTMSSASTIHLAGFTFMVVAVPSFFKCFDWIILANQKVTGMFQRFQKEKISQQKVIKRMSIFSFMVMFLVGGCSPASHHVEEILYIQAQGHDLEDGEHRTTGLSTIFMAAEDALPENKTINVSGESLETVYDSLQAESPRYVDTGRTRVHLFHEDFASQEGVFDTLDRVQKNPMINQDMEVAITREPARDMLEGEYDFQLPIFRYLQNLIEQNQEEQMPQTSLHDFLYNYYAEGADAYMPMLEQKEGHVGVVGLALFQDDRLVDELNLEDTQMFRGLIESTEEGTVHMKLNENKGVTFHRLSSDSDWTINQEPDGTHVQVDLEINGAVRQTYGIEGYEQENIEQLEQTATEEFERRMSELIQYFQDRNIDPIGIGERVGQNVRGLDIQQWEEEVYPDVDVEVNVDFTIENTGAVE</sequence>
<evidence type="ECO:0000256" key="2">
    <source>
        <dbReference type="ARBA" id="ARBA00007886"/>
    </source>
</evidence>
<keyword evidence="7" id="KW-0449">Lipoprotein</keyword>
<evidence type="ECO:0000256" key="3">
    <source>
        <dbReference type="ARBA" id="ARBA00022544"/>
    </source>
</evidence>
<dbReference type="GO" id="GO:0009847">
    <property type="term" value="P:spore germination"/>
    <property type="evidence" value="ECO:0007669"/>
    <property type="project" value="InterPro"/>
</dbReference>
<dbReference type="NCBIfam" id="TIGR02887">
    <property type="entry name" value="spore_ger_x_C"/>
    <property type="match status" value="1"/>
</dbReference>
<dbReference type="AlphaFoldDB" id="A0A514LKW8"/>